<accession>A0ABT8K992</accession>
<evidence type="ECO:0000313" key="1">
    <source>
        <dbReference type="EMBL" id="MDN4613381.1"/>
    </source>
</evidence>
<sequence length="60" mass="6599">MRSKTFFVLVAIAAAYLLGARAGRERYEQIVGSVESFWNSPDVKAARKKAAKQAAKARGR</sequence>
<evidence type="ECO:0008006" key="3">
    <source>
        <dbReference type="Google" id="ProtNLM"/>
    </source>
</evidence>
<dbReference type="EMBL" id="JAROCF010000001">
    <property type="protein sequence ID" value="MDN4613381.1"/>
    <property type="molecule type" value="Genomic_DNA"/>
</dbReference>
<name>A0ABT8K992_9MICO</name>
<reference evidence="1" key="1">
    <citation type="submission" date="2023-06" db="EMBL/GenBank/DDBJ databases">
        <title>MT1 and MT2 Draft Genomes of Novel Species.</title>
        <authorList>
            <person name="Venkateswaran K."/>
        </authorList>
    </citation>
    <scope>NUCLEOTIDE SEQUENCE</scope>
    <source>
        <strain evidence="1">F6_8S_P_1B</strain>
    </source>
</reference>
<protein>
    <recommendedName>
        <fullName evidence="3">YtxH domain-containing protein</fullName>
    </recommendedName>
</protein>
<organism evidence="1 2">
    <name type="scientific">Leifsonia williamsii</name>
    <dbReference type="NCBI Taxonomy" id="3035919"/>
    <lineage>
        <taxon>Bacteria</taxon>
        <taxon>Bacillati</taxon>
        <taxon>Actinomycetota</taxon>
        <taxon>Actinomycetes</taxon>
        <taxon>Micrococcales</taxon>
        <taxon>Microbacteriaceae</taxon>
        <taxon>Leifsonia</taxon>
    </lineage>
</organism>
<gene>
    <name evidence="1" type="ORF">P5G50_02845</name>
</gene>
<evidence type="ECO:0000313" key="2">
    <source>
        <dbReference type="Proteomes" id="UP001174208"/>
    </source>
</evidence>
<dbReference type="Proteomes" id="UP001174208">
    <property type="component" value="Unassembled WGS sequence"/>
</dbReference>
<keyword evidence="2" id="KW-1185">Reference proteome</keyword>
<dbReference type="RefSeq" id="WP_301211544.1">
    <property type="nucleotide sequence ID" value="NZ_JAROCF010000001.1"/>
</dbReference>
<comment type="caution">
    <text evidence="1">The sequence shown here is derived from an EMBL/GenBank/DDBJ whole genome shotgun (WGS) entry which is preliminary data.</text>
</comment>
<proteinExistence type="predicted"/>